<keyword evidence="4 6" id="KW-1133">Transmembrane helix</keyword>
<evidence type="ECO:0000313" key="7">
    <source>
        <dbReference type="EMBL" id="WLR97747.1"/>
    </source>
</evidence>
<evidence type="ECO:0000256" key="4">
    <source>
        <dbReference type="ARBA" id="ARBA00022989"/>
    </source>
</evidence>
<keyword evidence="5 6" id="KW-0472">Membrane</keyword>
<dbReference type="PANTHER" id="PTHR30250">
    <property type="entry name" value="PST FAMILY PREDICTED COLANIC ACID TRANSPORTER"/>
    <property type="match status" value="1"/>
</dbReference>
<feature type="transmembrane region" description="Helical" evidence="6">
    <location>
        <begin position="373"/>
        <end position="395"/>
    </location>
</feature>
<feature type="transmembrane region" description="Helical" evidence="6">
    <location>
        <begin position="161"/>
        <end position="182"/>
    </location>
</feature>
<name>A0AA50CKM9_9HYPH</name>
<accession>A0AA50CKM9</accession>
<feature type="transmembrane region" description="Helical" evidence="6">
    <location>
        <begin position="77"/>
        <end position="96"/>
    </location>
</feature>
<feature type="transmembrane region" description="Helical" evidence="6">
    <location>
        <begin position="133"/>
        <end position="155"/>
    </location>
</feature>
<gene>
    <name evidence="7" type="ORF">Q9313_01575</name>
</gene>
<evidence type="ECO:0000313" key="8">
    <source>
        <dbReference type="Proteomes" id="UP001234585"/>
    </source>
</evidence>
<feature type="transmembrane region" description="Helical" evidence="6">
    <location>
        <begin position="282"/>
        <end position="301"/>
    </location>
</feature>
<keyword evidence="2" id="KW-1003">Cell membrane</keyword>
<dbReference type="RefSeq" id="WP_306037669.1">
    <property type="nucleotide sequence ID" value="NZ_CP132302.1"/>
</dbReference>
<feature type="transmembrane region" description="Helical" evidence="6">
    <location>
        <begin position="433"/>
        <end position="457"/>
    </location>
</feature>
<dbReference type="GO" id="GO:0005886">
    <property type="term" value="C:plasma membrane"/>
    <property type="evidence" value="ECO:0007669"/>
    <property type="project" value="UniProtKB-SubCell"/>
</dbReference>
<feature type="transmembrane region" description="Helical" evidence="6">
    <location>
        <begin position="194"/>
        <end position="217"/>
    </location>
</feature>
<dbReference type="InterPro" id="IPR050833">
    <property type="entry name" value="Poly_Biosynth_Transport"/>
</dbReference>
<evidence type="ECO:0000256" key="5">
    <source>
        <dbReference type="ARBA" id="ARBA00023136"/>
    </source>
</evidence>
<feature type="transmembrane region" description="Helical" evidence="6">
    <location>
        <begin position="240"/>
        <end position="261"/>
    </location>
</feature>
<feature type="transmembrane region" description="Helical" evidence="6">
    <location>
        <begin position="347"/>
        <end position="367"/>
    </location>
</feature>
<feature type="transmembrane region" description="Helical" evidence="6">
    <location>
        <begin position="407"/>
        <end position="427"/>
    </location>
</feature>
<dbReference type="EMBL" id="CP132302">
    <property type="protein sequence ID" value="WLR97747.1"/>
    <property type="molecule type" value="Genomic_DNA"/>
</dbReference>
<protein>
    <submittedName>
        <fullName evidence="7">Polysaccharide biosynthesis C-terminal domain-containing protein</fullName>
    </submittedName>
</protein>
<evidence type="ECO:0000256" key="6">
    <source>
        <dbReference type="SAM" id="Phobius"/>
    </source>
</evidence>
<feature type="transmembrane region" description="Helical" evidence="6">
    <location>
        <begin position="316"/>
        <end position="335"/>
    </location>
</feature>
<dbReference type="Proteomes" id="UP001234585">
    <property type="component" value="Chromosome"/>
</dbReference>
<keyword evidence="3 6" id="KW-0812">Transmembrane</keyword>
<feature type="transmembrane region" description="Helical" evidence="6">
    <location>
        <begin position="35"/>
        <end position="56"/>
    </location>
</feature>
<evidence type="ECO:0000256" key="2">
    <source>
        <dbReference type="ARBA" id="ARBA00022475"/>
    </source>
</evidence>
<feature type="transmembrane region" description="Helical" evidence="6">
    <location>
        <begin position="102"/>
        <end position="121"/>
    </location>
</feature>
<reference evidence="7 8" key="1">
    <citation type="submission" date="2023-08" db="EMBL/GenBank/DDBJ databases">
        <title>Pathogen: clinical or host-associated sample.</title>
        <authorList>
            <person name="Hergert J."/>
            <person name="Casey R."/>
            <person name="Wagner J."/>
            <person name="Young E.L."/>
            <person name="Oakeson K.F."/>
        </authorList>
    </citation>
    <scope>NUCLEOTIDE SEQUENCE [LARGE SCALE GENOMIC DNA]</scope>
    <source>
        <strain evidence="7 8">1760953</strain>
    </source>
</reference>
<dbReference type="PANTHER" id="PTHR30250:SF31">
    <property type="entry name" value="INNER MEMBRANE PROTEIN YGHQ"/>
    <property type="match status" value="1"/>
</dbReference>
<comment type="subcellular location">
    <subcellularLocation>
        <location evidence="1">Cell membrane</location>
        <topology evidence="1">Multi-pass membrane protein</topology>
    </subcellularLocation>
</comment>
<organism evidence="7 8">
    <name type="scientific">Shinella sumterensis</name>
    <dbReference type="NCBI Taxonomy" id="1967501"/>
    <lineage>
        <taxon>Bacteria</taxon>
        <taxon>Pseudomonadati</taxon>
        <taxon>Pseudomonadota</taxon>
        <taxon>Alphaproteobacteria</taxon>
        <taxon>Hyphomicrobiales</taxon>
        <taxon>Rhizobiaceae</taxon>
        <taxon>Shinella</taxon>
    </lineage>
</organism>
<keyword evidence="8" id="KW-1185">Reference proteome</keyword>
<feature type="transmembrane region" description="Helical" evidence="6">
    <location>
        <begin position="7"/>
        <end position="29"/>
    </location>
</feature>
<dbReference type="Pfam" id="PF13440">
    <property type="entry name" value="Polysacc_synt_3"/>
    <property type="match status" value="1"/>
</dbReference>
<evidence type="ECO:0000256" key="3">
    <source>
        <dbReference type="ARBA" id="ARBA00022692"/>
    </source>
</evidence>
<dbReference type="AlphaFoldDB" id="A0AA50CKM9"/>
<sequence>MLRQASTYLAAHMVSAILGFLSIVVFTHLLTPDQYGLYVVVMGLAGVISAIAFSWIRLSVVRFNHGGPETDMRGTALVCYLGLLLLAPVTAGIASVLANVPFWQGAFAVLVAFLLAFFEFGQDIFRVRQEAGSYARAVILRSVASFALSMVFVLAGYGGEGFLIGICLGYALAALVSAPSVWRAPRRGFDQAILRNLVQFGVPMTISGGAFALHALLDRLIILAYLGEAGAGTYGAVADLVRQIILFPSIAIGSAIIPVAARLLANDEPVAARHHLERSAELLLAVVLPAVVGLALVARPLSQLMLGAEFREAGETVMPILAFSWLFQAITQQYVHASFHLGRKPSMMLYQGLAMLAVNLGAMFLLVPSYGLVGAAWALVFTEFCGMVLGYVLSFRAQPLSFRLTDIGKVTLATAIMAGSTFAVLAMSPFGPALSLLLAVSVGIAAYGLSAILLDVLSLRATAWTMLGRLRARLA</sequence>
<evidence type="ECO:0000256" key="1">
    <source>
        <dbReference type="ARBA" id="ARBA00004651"/>
    </source>
</evidence>
<proteinExistence type="predicted"/>